<name>A0A2P2QED0_RHIMU</name>
<accession>A0A2P2QED0</accession>
<dbReference type="AlphaFoldDB" id="A0A2P2QED0"/>
<proteinExistence type="predicted"/>
<dbReference type="EMBL" id="GGEC01084865">
    <property type="protein sequence ID" value="MBX65349.1"/>
    <property type="molecule type" value="Transcribed_RNA"/>
</dbReference>
<evidence type="ECO:0000313" key="1">
    <source>
        <dbReference type="EMBL" id="MBX65349.1"/>
    </source>
</evidence>
<protein>
    <submittedName>
        <fullName evidence="1">Uncharacterized protein MANES_17G098400</fullName>
    </submittedName>
</protein>
<reference evidence="1" key="1">
    <citation type="submission" date="2018-02" db="EMBL/GenBank/DDBJ databases">
        <title>Rhizophora mucronata_Transcriptome.</title>
        <authorList>
            <person name="Meera S.P."/>
            <person name="Sreeshan A."/>
            <person name="Augustine A."/>
        </authorList>
    </citation>
    <scope>NUCLEOTIDE SEQUENCE</scope>
    <source>
        <tissue evidence="1">Leaf</tissue>
    </source>
</reference>
<organism evidence="1">
    <name type="scientific">Rhizophora mucronata</name>
    <name type="common">Asiatic mangrove</name>
    <dbReference type="NCBI Taxonomy" id="61149"/>
    <lineage>
        <taxon>Eukaryota</taxon>
        <taxon>Viridiplantae</taxon>
        <taxon>Streptophyta</taxon>
        <taxon>Embryophyta</taxon>
        <taxon>Tracheophyta</taxon>
        <taxon>Spermatophyta</taxon>
        <taxon>Magnoliopsida</taxon>
        <taxon>eudicotyledons</taxon>
        <taxon>Gunneridae</taxon>
        <taxon>Pentapetalae</taxon>
        <taxon>rosids</taxon>
        <taxon>fabids</taxon>
        <taxon>Malpighiales</taxon>
        <taxon>Rhizophoraceae</taxon>
        <taxon>Rhizophora</taxon>
    </lineage>
</organism>
<sequence length="74" mass="8518">MQQPFSLFIFFLCLTQWLPILRLGIGPLYLLSCFCHSKDLLKTPFFCLFIFRRRIVVVVADSVATCFVDAVADL</sequence>